<dbReference type="PANTHER" id="PTHR43236">
    <property type="entry name" value="ANTITOXIN HIGA1"/>
    <property type="match status" value="1"/>
</dbReference>
<dbReference type="Pfam" id="PF01381">
    <property type="entry name" value="HTH_3"/>
    <property type="match status" value="1"/>
</dbReference>
<dbReference type="InterPro" id="IPR001387">
    <property type="entry name" value="Cro/C1-type_HTH"/>
</dbReference>
<protein>
    <submittedName>
        <fullName evidence="2">Transcriptional regulator with XRE-family HTH domain</fullName>
    </submittedName>
</protein>
<gene>
    <name evidence="2" type="ORF">FHS42_007094</name>
</gene>
<keyword evidence="3" id="KW-1185">Reference proteome</keyword>
<name>A0A7W9QH09_9ACTN</name>
<dbReference type="Proteomes" id="UP000588098">
    <property type="component" value="Unassembled WGS sequence"/>
</dbReference>
<dbReference type="SUPFAM" id="SSF47413">
    <property type="entry name" value="lambda repressor-like DNA-binding domains"/>
    <property type="match status" value="1"/>
</dbReference>
<dbReference type="PROSITE" id="PS50943">
    <property type="entry name" value="HTH_CROC1"/>
    <property type="match status" value="1"/>
</dbReference>
<dbReference type="SMART" id="SM00530">
    <property type="entry name" value="HTH_XRE"/>
    <property type="match status" value="3"/>
</dbReference>
<evidence type="ECO:0000313" key="3">
    <source>
        <dbReference type="Proteomes" id="UP000588098"/>
    </source>
</evidence>
<dbReference type="GO" id="GO:0003677">
    <property type="term" value="F:DNA binding"/>
    <property type="evidence" value="ECO:0007669"/>
    <property type="project" value="InterPro"/>
</dbReference>
<dbReference type="InterPro" id="IPR052345">
    <property type="entry name" value="Rad_response_metalloprotease"/>
</dbReference>
<dbReference type="RefSeq" id="WP_246495796.1">
    <property type="nucleotide sequence ID" value="NZ_JACHJL010000031.1"/>
</dbReference>
<proteinExistence type="predicted"/>
<evidence type="ECO:0000259" key="1">
    <source>
        <dbReference type="PROSITE" id="PS50943"/>
    </source>
</evidence>
<dbReference type="PANTHER" id="PTHR43236:SF2">
    <property type="entry name" value="BLL0069 PROTEIN"/>
    <property type="match status" value="1"/>
</dbReference>
<dbReference type="InterPro" id="IPR010982">
    <property type="entry name" value="Lambda_DNA-bd_dom_sf"/>
</dbReference>
<organism evidence="2 3">
    <name type="scientific">Streptomyces zagrosensis</name>
    <dbReference type="NCBI Taxonomy" id="1042984"/>
    <lineage>
        <taxon>Bacteria</taxon>
        <taxon>Bacillati</taxon>
        <taxon>Actinomycetota</taxon>
        <taxon>Actinomycetes</taxon>
        <taxon>Kitasatosporales</taxon>
        <taxon>Streptomycetaceae</taxon>
        <taxon>Streptomyces</taxon>
    </lineage>
</organism>
<accession>A0A7W9QH09</accession>
<evidence type="ECO:0000313" key="2">
    <source>
        <dbReference type="EMBL" id="MBB5939996.1"/>
    </source>
</evidence>
<dbReference type="Gene3D" id="1.10.260.40">
    <property type="entry name" value="lambda repressor-like DNA-binding domains"/>
    <property type="match status" value="3"/>
</dbReference>
<dbReference type="AlphaFoldDB" id="A0A7W9QH09"/>
<dbReference type="EMBL" id="JACHJL010000031">
    <property type="protein sequence ID" value="MBB5939996.1"/>
    <property type="molecule type" value="Genomic_DNA"/>
</dbReference>
<sequence>MMPVRHFDGRRVRAVRRAADLSQIEVARAMGLSSTGTVASWEGGAARPGPEKLPALAQALGAALDDLFPRQGPPDLADLRSDAGYSQYQTRQVLGTKSAGPVANAERGRRRLPERFTQPLADAYGVSVEQLLAAQERSFGHTAPEDARTDPSGDTSALKISNLLRTATGSNEDIAKALNAYLAGMIVTAPQVAQMRAGGSRDLSPEVVRALAAVFDVPTRSLLPDGEAVREIAQELQTLASLRHPPISHLAMRGGGGQLNERLVSAIADLLEDIDNGTLPGADATDLD</sequence>
<reference evidence="2 3" key="1">
    <citation type="submission" date="2020-08" db="EMBL/GenBank/DDBJ databases">
        <title>Genomic Encyclopedia of Type Strains, Phase III (KMG-III): the genomes of soil and plant-associated and newly described type strains.</title>
        <authorList>
            <person name="Whitman W."/>
        </authorList>
    </citation>
    <scope>NUCLEOTIDE SEQUENCE [LARGE SCALE GENOMIC DNA]</scope>
    <source>
        <strain evidence="2 3">CECT 8305</strain>
    </source>
</reference>
<feature type="domain" description="HTH cro/C1-type" evidence="1">
    <location>
        <begin position="12"/>
        <end position="67"/>
    </location>
</feature>
<comment type="caution">
    <text evidence="2">The sequence shown here is derived from an EMBL/GenBank/DDBJ whole genome shotgun (WGS) entry which is preliminary data.</text>
</comment>